<evidence type="ECO:0000256" key="5">
    <source>
        <dbReference type="ARBA" id="ARBA00022970"/>
    </source>
</evidence>
<dbReference type="AlphaFoldDB" id="A0A8J7YNU5"/>
<evidence type="ECO:0000313" key="9">
    <source>
        <dbReference type="Proteomes" id="UP000716004"/>
    </source>
</evidence>
<dbReference type="PROSITE" id="PS00211">
    <property type="entry name" value="ABC_TRANSPORTER_1"/>
    <property type="match status" value="1"/>
</dbReference>
<dbReference type="Proteomes" id="UP000750197">
    <property type="component" value="Unassembled WGS sequence"/>
</dbReference>
<dbReference type="Gene3D" id="3.40.50.300">
    <property type="entry name" value="P-loop containing nucleotide triphosphate hydrolases"/>
    <property type="match status" value="1"/>
</dbReference>
<accession>A0A8J7YNU5</accession>
<dbReference type="EMBL" id="JAHEAC010000025">
    <property type="protein sequence ID" value="MBX8643881.1"/>
    <property type="molecule type" value="Genomic_DNA"/>
</dbReference>
<dbReference type="SMART" id="SM00382">
    <property type="entry name" value="AAA"/>
    <property type="match status" value="1"/>
</dbReference>
<dbReference type="PROSITE" id="PS50893">
    <property type="entry name" value="ABC_TRANSPORTER_2"/>
    <property type="match status" value="1"/>
</dbReference>
<protein>
    <submittedName>
        <fullName evidence="7">ABC transporter ATP-binding protein</fullName>
    </submittedName>
</protein>
<comment type="caution">
    <text evidence="7">The sequence shown here is derived from an EMBL/GenBank/DDBJ whole genome shotgun (WGS) entry which is preliminary data.</text>
</comment>
<dbReference type="PANTHER" id="PTHR43820">
    <property type="entry name" value="HIGH-AFFINITY BRANCHED-CHAIN AMINO ACID TRANSPORT ATP-BINDING PROTEIN LIVF"/>
    <property type="match status" value="1"/>
</dbReference>
<feature type="domain" description="ABC transporter" evidence="6">
    <location>
        <begin position="7"/>
        <end position="235"/>
    </location>
</feature>
<proteinExistence type="inferred from homology"/>
<dbReference type="InterPro" id="IPR017871">
    <property type="entry name" value="ABC_transporter-like_CS"/>
</dbReference>
<evidence type="ECO:0000256" key="1">
    <source>
        <dbReference type="ARBA" id="ARBA00005417"/>
    </source>
</evidence>
<dbReference type="InterPro" id="IPR003593">
    <property type="entry name" value="AAA+_ATPase"/>
</dbReference>
<dbReference type="CDD" id="cd03224">
    <property type="entry name" value="ABC_TM1139_LivF_branched"/>
    <property type="match status" value="1"/>
</dbReference>
<dbReference type="PANTHER" id="PTHR43820:SF4">
    <property type="entry name" value="HIGH-AFFINITY BRANCHED-CHAIN AMINO ACID TRANSPORT ATP-BINDING PROTEIN LIVF"/>
    <property type="match status" value="1"/>
</dbReference>
<keyword evidence="2" id="KW-0813">Transport</keyword>
<evidence type="ECO:0000259" key="6">
    <source>
        <dbReference type="PROSITE" id="PS50893"/>
    </source>
</evidence>
<reference evidence="7" key="1">
    <citation type="submission" date="2021-04" db="EMBL/GenBank/DDBJ databases">
        <title>Genomic insights into ecological role and evolution of a novel Thermoplasmata order Candidatus Sysuiplasmatales.</title>
        <authorList>
            <person name="Yuan Y."/>
        </authorList>
    </citation>
    <scope>NUCLEOTIDE SEQUENCE</scope>
    <source>
        <strain evidence="8">TUT19-bin139</strain>
        <strain evidence="7">YP2-bin.285</strain>
    </source>
</reference>
<organism evidence="7 9">
    <name type="scientific">Candidatus Sysuiplasma superficiale</name>
    <dbReference type="NCBI Taxonomy" id="2823368"/>
    <lineage>
        <taxon>Archaea</taxon>
        <taxon>Methanobacteriati</taxon>
        <taxon>Thermoplasmatota</taxon>
        <taxon>Thermoplasmata</taxon>
        <taxon>Candidatus Sysuiplasmatales</taxon>
        <taxon>Candidatus Sysuiplasmataceae</taxon>
        <taxon>Candidatus Sysuiplasma</taxon>
    </lineage>
</organism>
<dbReference type="InterPro" id="IPR003439">
    <property type="entry name" value="ABC_transporter-like_ATP-bd"/>
</dbReference>
<dbReference type="InterPro" id="IPR027417">
    <property type="entry name" value="P-loop_NTPase"/>
</dbReference>
<keyword evidence="5" id="KW-0029">Amino-acid transport</keyword>
<keyword evidence="4 7" id="KW-0067">ATP-binding</keyword>
<evidence type="ECO:0000256" key="4">
    <source>
        <dbReference type="ARBA" id="ARBA00022840"/>
    </source>
</evidence>
<dbReference type="SUPFAM" id="SSF52540">
    <property type="entry name" value="P-loop containing nucleoside triphosphate hydrolases"/>
    <property type="match status" value="1"/>
</dbReference>
<dbReference type="Proteomes" id="UP000716004">
    <property type="component" value="Unassembled WGS sequence"/>
</dbReference>
<gene>
    <name evidence="7" type="ORF">J9259_06430</name>
    <name evidence="8" type="ORF">KIY12_04060</name>
</gene>
<dbReference type="GO" id="GO:0015807">
    <property type="term" value="P:L-amino acid transport"/>
    <property type="evidence" value="ECO:0007669"/>
    <property type="project" value="TreeGrafter"/>
</dbReference>
<dbReference type="GO" id="GO:0015658">
    <property type="term" value="F:branched-chain amino acid transmembrane transporter activity"/>
    <property type="evidence" value="ECO:0007669"/>
    <property type="project" value="TreeGrafter"/>
</dbReference>
<dbReference type="GO" id="GO:0005524">
    <property type="term" value="F:ATP binding"/>
    <property type="evidence" value="ECO:0007669"/>
    <property type="project" value="UniProtKB-KW"/>
</dbReference>
<dbReference type="Pfam" id="PF00005">
    <property type="entry name" value="ABC_tran"/>
    <property type="match status" value="1"/>
</dbReference>
<evidence type="ECO:0000313" key="8">
    <source>
        <dbReference type="EMBL" id="MBX8643881.1"/>
    </source>
</evidence>
<name>A0A8J7YNU5_9ARCH</name>
<dbReference type="InterPro" id="IPR052156">
    <property type="entry name" value="BCAA_Transport_ATP-bd_LivF"/>
</dbReference>
<dbReference type="EMBL" id="JAGVSJ010000015">
    <property type="protein sequence ID" value="MBX8632135.1"/>
    <property type="molecule type" value="Genomic_DNA"/>
</dbReference>
<dbReference type="GO" id="GO:0016887">
    <property type="term" value="F:ATP hydrolysis activity"/>
    <property type="evidence" value="ECO:0007669"/>
    <property type="project" value="InterPro"/>
</dbReference>
<sequence>MEKGKILDVSGVSAGYGQIQVIWDCTLDVLSKETVLLLGPNGAGKTTLLKTIAGVIRASSGNVHFNGNDVTKLPVHTRAKMGLVFISETSLYPSMTVRENLYMSSLHCSSPFAGRLQAVYALFPDLRRLEKERASSLSGGQRKMLIIARAVISEPSLLVVDEPSSGLSPLFTERVMSLLSRLKGMGIPALVSEQNVEFLSLADRAFVMDHGRIVHSGTPEEVARSNLLGNAYFGV</sequence>
<evidence type="ECO:0000256" key="2">
    <source>
        <dbReference type="ARBA" id="ARBA00022448"/>
    </source>
</evidence>
<evidence type="ECO:0000256" key="3">
    <source>
        <dbReference type="ARBA" id="ARBA00022741"/>
    </source>
</evidence>
<comment type="similarity">
    <text evidence="1">Belongs to the ABC transporter superfamily.</text>
</comment>
<keyword evidence="3" id="KW-0547">Nucleotide-binding</keyword>
<evidence type="ECO:0000313" key="7">
    <source>
        <dbReference type="EMBL" id="MBX8632135.1"/>
    </source>
</evidence>